<dbReference type="InterPro" id="IPR027417">
    <property type="entry name" value="P-loop_NTPase"/>
</dbReference>
<name>A0A0R1TZ42_9LACO</name>
<dbReference type="PANTHER" id="PTHR13696">
    <property type="entry name" value="P-LOOP CONTAINING NUCLEOSIDE TRIPHOSPHATE HYDROLASE"/>
    <property type="match status" value="1"/>
</dbReference>
<dbReference type="OrthoDB" id="9815116at2"/>
<evidence type="ECO:0000259" key="1">
    <source>
        <dbReference type="Pfam" id="PF13614"/>
    </source>
</evidence>
<comment type="caution">
    <text evidence="2">The sequence shown here is derived from an EMBL/GenBank/DDBJ whole genome shotgun (WGS) entry which is preliminary data.</text>
</comment>
<dbReference type="RefSeq" id="WP_056956616.1">
    <property type="nucleotide sequence ID" value="NZ_AZFJ01000045.1"/>
</dbReference>
<feature type="domain" description="AAA" evidence="1">
    <location>
        <begin position="4"/>
        <end position="196"/>
    </location>
</feature>
<dbReference type="STRING" id="1423783.FC50_GL000910"/>
<dbReference type="SUPFAM" id="SSF52540">
    <property type="entry name" value="P-loop containing nucleoside triphosphate hydrolases"/>
    <property type="match status" value="1"/>
</dbReference>
<dbReference type="EMBL" id="AZFJ01000045">
    <property type="protein sequence ID" value="KRL86391.1"/>
    <property type="molecule type" value="Genomic_DNA"/>
</dbReference>
<organism evidence="2 3">
    <name type="scientific">Lacticaseibacillus pantheris DSM 15945 = JCM 12539 = NBRC 106106</name>
    <dbReference type="NCBI Taxonomy" id="1423783"/>
    <lineage>
        <taxon>Bacteria</taxon>
        <taxon>Bacillati</taxon>
        <taxon>Bacillota</taxon>
        <taxon>Bacilli</taxon>
        <taxon>Lactobacillales</taxon>
        <taxon>Lactobacillaceae</taxon>
        <taxon>Lacticaseibacillus</taxon>
    </lineage>
</organism>
<dbReference type="Pfam" id="PF13614">
    <property type="entry name" value="AAA_31"/>
    <property type="match status" value="1"/>
</dbReference>
<dbReference type="Proteomes" id="UP000051922">
    <property type="component" value="Unassembled WGS sequence"/>
</dbReference>
<dbReference type="PATRIC" id="fig|1423783.4.peg.941"/>
<dbReference type="CDD" id="cd02042">
    <property type="entry name" value="ParAB_family"/>
    <property type="match status" value="1"/>
</dbReference>
<dbReference type="PANTHER" id="PTHR13696:SF99">
    <property type="entry name" value="COBYRINIC ACID AC-DIAMIDE SYNTHASE"/>
    <property type="match status" value="1"/>
</dbReference>
<reference evidence="2 3" key="1">
    <citation type="journal article" date="2015" name="Genome Announc.">
        <title>Expanding the biotechnology potential of lactobacilli through comparative genomics of 213 strains and associated genera.</title>
        <authorList>
            <person name="Sun Z."/>
            <person name="Harris H.M."/>
            <person name="McCann A."/>
            <person name="Guo C."/>
            <person name="Argimon S."/>
            <person name="Zhang W."/>
            <person name="Yang X."/>
            <person name="Jeffery I.B."/>
            <person name="Cooney J.C."/>
            <person name="Kagawa T.F."/>
            <person name="Liu W."/>
            <person name="Song Y."/>
            <person name="Salvetti E."/>
            <person name="Wrobel A."/>
            <person name="Rasinkangas P."/>
            <person name="Parkhill J."/>
            <person name="Rea M.C."/>
            <person name="O'Sullivan O."/>
            <person name="Ritari J."/>
            <person name="Douillard F.P."/>
            <person name="Paul Ross R."/>
            <person name="Yang R."/>
            <person name="Briner A.E."/>
            <person name="Felis G.E."/>
            <person name="de Vos W.M."/>
            <person name="Barrangou R."/>
            <person name="Klaenhammer T.R."/>
            <person name="Caufield P.W."/>
            <person name="Cui Y."/>
            <person name="Zhang H."/>
            <person name="O'Toole P.W."/>
        </authorList>
    </citation>
    <scope>NUCLEOTIDE SEQUENCE [LARGE SCALE GENOMIC DNA]</scope>
    <source>
        <strain evidence="2 3">DSM 15945</strain>
    </source>
</reference>
<dbReference type="Gene3D" id="3.40.50.300">
    <property type="entry name" value="P-loop containing nucleotide triphosphate hydrolases"/>
    <property type="match status" value="1"/>
</dbReference>
<gene>
    <name evidence="2" type="ORF">FC50_GL000910</name>
</gene>
<protein>
    <submittedName>
        <fullName evidence="2">Phage ATPase</fullName>
    </submittedName>
</protein>
<sequence length="295" mass="32714">MAGKVISFINMKGGVAKTTLTKEIGILLSSDKYNKKVLLVDLDPQANLTQSIFEIYDVIDTSKVSTVKDMHDKVENLPSINNLYNESKVTPPDKDQLIVELTSTLSIIPGSLDSVFYGKNSNGDTEQSLRNTIQAYNLTGDGGFDFILIDCPPTYSSYTISAALASDFYIIPVKPDAYSALGIDLLSEVIDKIKGTFVDTFFIKPIHNLGIIFTKYDKKASREAAIKSDIENSDHFSKFHKFSSVFPKQDGLATQRLNYVISNGNNATLKNAIDEITVELLQEIEKYDESQKSNH</sequence>
<dbReference type="InterPro" id="IPR050678">
    <property type="entry name" value="DNA_Partitioning_ATPase"/>
</dbReference>
<proteinExistence type="predicted"/>
<evidence type="ECO:0000313" key="3">
    <source>
        <dbReference type="Proteomes" id="UP000051922"/>
    </source>
</evidence>
<evidence type="ECO:0000313" key="2">
    <source>
        <dbReference type="EMBL" id="KRL86391.1"/>
    </source>
</evidence>
<dbReference type="AlphaFoldDB" id="A0A0R1TZ42"/>
<accession>A0A0R1TZ42</accession>
<keyword evidence="3" id="KW-1185">Reference proteome</keyword>
<dbReference type="InterPro" id="IPR025669">
    <property type="entry name" value="AAA_dom"/>
</dbReference>